<dbReference type="Proteomes" id="UP000664203">
    <property type="component" value="Unassembled WGS sequence"/>
</dbReference>
<dbReference type="InterPro" id="IPR011990">
    <property type="entry name" value="TPR-like_helical_dom_sf"/>
</dbReference>
<dbReference type="SUPFAM" id="SSF48452">
    <property type="entry name" value="TPR-like"/>
    <property type="match status" value="1"/>
</dbReference>
<evidence type="ECO:0000313" key="2">
    <source>
        <dbReference type="Proteomes" id="UP000664203"/>
    </source>
</evidence>
<protein>
    <submittedName>
        <fullName evidence="1">Uncharacterized protein</fullName>
    </submittedName>
</protein>
<proteinExistence type="predicted"/>
<gene>
    <name evidence="1" type="ORF">ALECFALPRED_003976</name>
</gene>
<dbReference type="AlphaFoldDB" id="A0A8H3FLI4"/>
<dbReference type="Pfam" id="PF13424">
    <property type="entry name" value="TPR_12"/>
    <property type="match status" value="2"/>
</dbReference>
<dbReference type="InterPro" id="IPR053137">
    <property type="entry name" value="NLR-like"/>
</dbReference>
<evidence type="ECO:0000313" key="1">
    <source>
        <dbReference type="EMBL" id="CAF9928196.1"/>
    </source>
</evidence>
<name>A0A8H3FLI4_9LECA</name>
<dbReference type="EMBL" id="CAJPDR010000246">
    <property type="protein sequence ID" value="CAF9928196.1"/>
    <property type="molecule type" value="Genomic_DNA"/>
</dbReference>
<dbReference type="Gene3D" id="1.25.40.10">
    <property type="entry name" value="Tetratricopeptide repeat domain"/>
    <property type="match status" value="1"/>
</dbReference>
<organism evidence="1 2">
    <name type="scientific">Alectoria fallacina</name>
    <dbReference type="NCBI Taxonomy" id="1903189"/>
    <lineage>
        <taxon>Eukaryota</taxon>
        <taxon>Fungi</taxon>
        <taxon>Dikarya</taxon>
        <taxon>Ascomycota</taxon>
        <taxon>Pezizomycotina</taxon>
        <taxon>Lecanoromycetes</taxon>
        <taxon>OSLEUM clade</taxon>
        <taxon>Lecanoromycetidae</taxon>
        <taxon>Lecanorales</taxon>
        <taxon>Lecanorineae</taxon>
        <taxon>Parmeliaceae</taxon>
        <taxon>Alectoria</taxon>
    </lineage>
</organism>
<keyword evidence="2" id="KW-1185">Reference proteome</keyword>
<dbReference type="OrthoDB" id="1658288at2759"/>
<dbReference type="PANTHER" id="PTHR46082:SF11">
    <property type="entry name" value="AAA+ ATPASE DOMAIN-CONTAINING PROTEIN-RELATED"/>
    <property type="match status" value="1"/>
</dbReference>
<comment type="caution">
    <text evidence="1">The sequence shown here is derived from an EMBL/GenBank/DDBJ whole genome shotgun (WGS) entry which is preliminary data.</text>
</comment>
<reference evidence="1" key="1">
    <citation type="submission" date="2021-03" db="EMBL/GenBank/DDBJ databases">
        <authorList>
            <person name="Tagirdzhanova G."/>
        </authorList>
    </citation>
    <scope>NUCLEOTIDE SEQUENCE</scope>
</reference>
<dbReference type="PANTHER" id="PTHR46082">
    <property type="entry name" value="ATP/GTP-BINDING PROTEIN-RELATED"/>
    <property type="match status" value="1"/>
</dbReference>
<sequence length="261" mass="30096">MEWQPSRLQEALAILASFSLIIYDRITKTVSIHRVVREYANYRLTKEDLQNFSNITASTLYFATSTNHREMGYSFREALLSHISFFVSNHNDKFASDIGLEDWAETLSSFSTTFRNRGQCEMALDLEVRAMELRSRLLGSEHPDRLRSMNRMGRRLRELKRPHEAVRLDEEVVKSRAEVFGKNYPEALVSAECLAASYIMLGRVEAGMKLMATVVNVRQQDFGEAHIGTLTTMSYTAGCYRGLGRYKEALRLEQRVFSQRR</sequence>
<accession>A0A8H3FLI4</accession>